<reference evidence="2" key="1">
    <citation type="submission" date="2012-01" db="EMBL/GenBank/DDBJ databases">
        <authorList>
            <person name="Walter R."/>
            <person name="Schartl M."/>
            <person name="Warren W."/>
        </authorList>
    </citation>
    <scope>NUCLEOTIDE SEQUENCE [LARGE SCALE GENOMIC DNA]</scope>
    <source>
        <strain evidence="2">JP 163 A</strain>
    </source>
</reference>
<protein>
    <submittedName>
        <fullName evidence="1">Uncharacterized protein</fullName>
    </submittedName>
</protein>
<name>A0A3B5RD80_XIPMA</name>
<dbReference type="Proteomes" id="UP000002852">
    <property type="component" value="Unassembled WGS sequence"/>
</dbReference>
<proteinExistence type="predicted"/>
<reference evidence="1" key="3">
    <citation type="submission" date="2025-08" db="UniProtKB">
        <authorList>
            <consortium name="Ensembl"/>
        </authorList>
    </citation>
    <scope>IDENTIFICATION</scope>
    <source>
        <strain evidence="1">JP 163 A</strain>
    </source>
</reference>
<evidence type="ECO:0000313" key="1">
    <source>
        <dbReference type="Ensembl" id="ENSXMAP00000041687.1"/>
    </source>
</evidence>
<dbReference type="Ensembl" id="ENSXMAT00000028743.1">
    <property type="protein sequence ID" value="ENSXMAP00000041687.1"/>
    <property type="gene ID" value="ENSXMAG00000028413.1"/>
</dbReference>
<dbReference type="InParanoid" id="A0A3B5RD80"/>
<reference evidence="1" key="4">
    <citation type="submission" date="2025-09" db="UniProtKB">
        <authorList>
            <consortium name="Ensembl"/>
        </authorList>
    </citation>
    <scope>IDENTIFICATION</scope>
    <source>
        <strain evidence="1">JP 163 A</strain>
    </source>
</reference>
<sequence length="57" mass="6159">MAVCQAGEPEGGWALSRHKDCRVGEVLSVKSSFTSNQTSVKPSGATILWSRRPHKSC</sequence>
<keyword evidence="2" id="KW-1185">Reference proteome</keyword>
<evidence type="ECO:0000313" key="2">
    <source>
        <dbReference type="Proteomes" id="UP000002852"/>
    </source>
</evidence>
<dbReference type="AlphaFoldDB" id="A0A3B5RD80"/>
<organism evidence="1 2">
    <name type="scientific">Xiphophorus maculatus</name>
    <name type="common">Southern platyfish</name>
    <name type="synonym">Platypoecilus maculatus</name>
    <dbReference type="NCBI Taxonomy" id="8083"/>
    <lineage>
        <taxon>Eukaryota</taxon>
        <taxon>Metazoa</taxon>
        <taxon>Chordata</taxon>
        <taxon>Craniata</taxon>
        <taxon>Vertebrata</taxon>
        <taxon>Euteleostomi</taxon>
        <taxon>Actinopterygii</taxon>
        <taxon>Neopterygii</taxon>
        <taxon>Teleostei</taxon>
        <taxon>Neoteleostei</taxon>
        <taxon>Acanthomorphata</taxon>
        <taxon>Ovalentaria</taxon>
        <taxon>Atherinomorphae</taxon>
        <taxon>Cyprinodontiformes</taxon>
        <taxon>Poeciliidae</taxon>
        <taxon>Poeciliinae</taxon>
        <taxon>Xiphophorus</taxon>
    </lineage>
</organism>
<accession>A0A3B5RD80</accession>
<reference evidence="2" key="2">
    <citation type="journal article" date="2013" name="Nat. Genet.">
        <title>The genome of the platyfish, Xiphophorus maculatus, provides insights into evolutionary adaptation and several complex traits.</title>
        <authorList>
            <person name="Schartl M."/>
            <person name="Walter R.B."/>
            <person name="Shen Y."/>
            <person name="Garcia T."/>
            <person name="Catchen J."/>
            <person name="Amores A."/>
            <person name="Braasch I."/>
            <person name="Chalopin D."/>
            <person name="Volff J.N."/>
            <person name="Lesch K.P."/>
            <person name="Bisazza A."/>
            <person name="Minx P."/>
            <person name="Hillier L."/>
            <person name="Wilson R.K."/>
            <person name="Fuerstenberg S."/>
            <person name="Boore J."/>
            <person name="Searle S."/>
            <person name="Postlethwait J.H."/>
            <person name="Warren W.C."/>
        </authorList>
    </citation>
    <scope>NUCLEOTIDE SEQUENCE [LARGE SCALE GENOMIC DNA]</scope>
    <source>
        <strain evidence="2">JP 163 A</strain>
    </source>
</reference>